<accession>X1BDE5</accession>
<dbReference type="InterPro" id="IPR037206">
    <property type="entry name" value="VPS28_C_sf"/>
</dbReference>
<name>X1BDE5_9ZZZZ</name>
<gene>
    <name evidence="1" type="ORF">S01H4_44676</name>
</gene>
<dbReference type="SUPFAM" id="SSF140427">
    <property type="entry name" value="VPS28 C-terminal domain-like"/>
    <property type="match status" value="1"/>
</dbReference>
<evidence type="ECO:0000313" key="1">
    <source>
        <dbReference type="EMBL" id="GAG93030.1"/>
    </source>
</evidence>
<dbReference type="GO" id="GO:0032509">
    <property type="term" value="P:endosome transport via multivesicular body sorting pathway"/>
    <property type="evidence" value="ECO:0007669"/>
    <property type="project" value="InterPro"/>
</dbReference>
<dbReference type="Gene3D" id="1.20.120.1130">
    <property type="match status" value="1"/>
</dbReference>
<dbReference type="InterPro" id="IPR007143">
    <property type="entry name" value="Vps28"/>
</dbReference>
<dbReference type="AlphaFoldDB" id="X1BDE5"/>
<feature type="non-terminal residue" evidence="1">
    <location>
        <position position="1"/>
    </location>
</feature>
<comment type="caution">
    <text evidence="1">The sequence shown here is derived from an EMBL/GenBank/DDBJ whole genome shotgun (WGS) entry which is preliminary data.</text>
</comment>
<organism evidence="1">
    <name type="scientific">marine sediment metagenome</name>
    <dbReference type="NCBI Taxonomy" id="412755"/>
    <lineage>
        <taxon>unclassified sequences</taxon>
        <taxon>metagenomes</taxon>
        <taxon>ecological metagenomes</taxon>
    </lineage>
</organism>
<sequence>YKKIDTIDENLKPKLQQAVLELPGISTEITSSFITLMDALKLRDIATGKLLKKLFLDLLISLEKFPGLDSIKEKIDSFYIKIKNISNDIILTPQEQDDLAEKLYLIFKEFKNKLNL</sequence>
<dbReference type="Pfam" id="PF03997">
    <property type="entry name" value="VPS28"/>
    <property type="match status" value="1"/>
</dbReference>
<reference evidence="1" key="1">
    <citation type="journal article" date="2014" name="Front. Microbiol.">
        <title>High frequency of phylogenetically diverse reductive dehalogenase-homologous genes in deep subseafloor sedimentary metagenomes.</title>
        <authorList>
            <person name="Kawai M."/>
            <person name="Futagami T."/>
            <person name="Toyoda A."/>
            <person name="Takaki Y."/>
            <person name="Nishi S."/>
            <person name="Hori S."/>
            <person name="Arai W."/>
            <person name="Tsubouchi T."/>
            <person name="Morono Y."/>
            <person name="Uchiyama I."/>
            <person name="Ito T."/>
            <person name="Fujiyama A."/>
            <person name="Inagaki F."/>
            <person name="Takami H."/>
        </authorList>
    </citation>
    <scope>NUCLEOTIDE SEQUENCE</scope>
    <source>
        <strain evidence="1">Expedition CK06-06</strain>
    </source>
</reference>
<dbReference type="GO" id="GO:0000813">
    <property type="term" value="C:ESCRT I complex"/>
    <property type="evidence" value="ECO:0007669"/>
    <property type="project" value="InterPro"/>
</dbReference>
<dbReference type="EMBL" id="BART01024798">
    <property type="protein sequence ID" value="GAG93030.1"/>
    <property type="molecule type" value="Genomic_DNA"/>
</dbReference>
<protein>
    <submittedName>
        <fullName evidence="1">Uncharacterized protein</fullName>
    </submittedName>
</protein>
<proteinExistence type="predicted"/>